<evidence type="ECO:0000256" key="1">
    <source>
        <dbReference type="ARBA" id="ARBA00004651"/>
    </source>
</evidence>
<keyword evidence="7 10" id="KW-1133">Transmembrane helix</keyword>
<evidence type="ECO:0000256" key="5">
    <source>
        <dbReference type="ARBA" id="ARBA00022538"/>
    </source>
</evidence>
<dbReference type="InterPro" id="IPR038770">
    <property type="entry name" value="Na+/solute_symporter_sf"/>
</dbReference>
<evidence type="ECO:0000256" key="4">
    <source>
        <dbReference type="ARBA" id="ARBA00022475"/>
    </source>
</evidence>
<dbReference type="GO" id="GO:0005886">
    <property type="term" value="C:plasma membrane"/>
    <property type="evidence" value="ECO:0007669"/>
    <property type="project" value="UniProtKB-SubCell"/>
</dbReference>
<name>I0IIM5_PHYMF</name>
<keyword evidence="8" id="KW-0406">Ion transport</keyword>
<dbReference type="NCBIfam" id="NF003715">
    <property type="entry name" value="PRK05326.1-2"/>
    <property type="match status" value="1"/>
</dbReference>
<dbReference type="KEGG" id="phm:PSMK_29540"/>
<dbReference type="RefSeq" id="WP_014438321.1">
    <property type="nucleotide sequence ID" value="NC_017080.1"/>
</dbReference>
<evidence type="ECO:0000256" key="2">
    <source>
        <dbReference type="ARBA" id="ARBA00022448"/>
    </source>
</evidence>
<dbReference type="GO" id="GO:0015297">
    <property type="term" value="F:antiporter activity"/>
    <property type="evidence" value="ECO:0007669"/>
    <property type="project" value="UniProtKB-KW"/>
</dbReference>
<feature type="transmembrane region" description="Helical" evidence="10">
    <location>
        <begin position="225"/>
        <end position="249"/>
    </location>
</feature>
<gene>
    <name evidence="12" type="ordered locus">PSMK_29540</name>
</gene>
<dbReference type="Gene3D" id="1.20.1530.20">
    <property type="match status" value="1"/>
</dbReference>
<feature type="transmembrane region" description="Helical" evidence="10">
    <location>
        <begin position="39"/>
        <end position="63"/>
    </location>
</feature>
<protein>
    <submittedName>
        <fullName evidence="12">Putative solute/hydrogen antiporter</fullName>
    </submittedName>
</protein>
<dbReference type="Pfam" id="PF00999">
    <property type="entry name" value="Na_H_Exchanger"/>
    <property type="match status" value="1"/>
</dbReference>
<keyword evidence="6 10" id="KW-0812">Transmembrane</keyword>
<dbReference type="PANTHER" id="PTHR32507:SF7">
    <property type="entry name" value="K(+)_H(+) ANTIPORTER NHAP2"/>
    <property type="match status" value="1"/>
</dbReference>
<evidence type="ECO:0000256" key="8">
    <source>
        <dbReference type="ARBA" id="ARBA00023065"/>
    </source>
</evidence>
<keyword evidence="3" id="KW-0050">Antiport</keyword>
<dbReference type="NCBIfam" id="NF003716">
    <property type="entry name" value="PRK05326.1-3"/>
    <property type="match status" value="1"/>
</dbReference>
<evidence type="ECO:0000256" key="3">
    <source>
        <dbReference type="ARBA" id="ARBA00022449"/>
    </source>
</evidence>
<feature type="transmembrane region" description="Helical" evidence="10">
    <location>
        <begin position="12"/>
        <end position="32"/>
    </location>
</feature>
<evidence type="ECO:0000259" key="11">
    <source>
        <dbReference type="PROSITE" id="PS51202"/>
    </source>
</evidence>
<dbReference type="PATRIC" id="fig|1142394.8.peg.3061"/>
<dbReference type="PROSITE" id="PS51202">
    <property type="entry name" value="RCK_C"/>
    <property type="match status" value="1"/>
</dbReference>
<evidence type="ECO:0000256" key="7">
    <source>
        <dbReference type="ARBA" id="ARBA00022989"/>
    </source>
</evidence>
<keyword evidence="4" id="KW-1003">Cell membrane</keyword>
<feature type="domain" description="RCK C-terminal" evidence="11">
    <location>
        <begin position="417"/>
        <end position="498"/>
    </location>
</feature>
<feature type="transmembrane region" description="Helical" evidence="10">
    <location>
        <begin position="130"/>
        <end position="149"/>
    </location>
</feature>
<accession>I0IIM5</accession>
<dbReference type="STRING" id="1142394.PSMK_29540"/>
<evidence type="ECO:0000313" key="13">
    <source>
        <dbReference type="Proteomes" id="UP000007881"/>
    </source>
</evidence>
<feature type="transmembrane region" description="Helical" evidence="10">
    <location>
        <begin position="255"/>
        <end position="275"/>
    </location>
</feature>
<dbReference type="InterPro" id="IPR006153">
    <property type="entry name" value="Cation/H_exchanger_TM"/>
</dbReference>
<dbReference type="Proteomes" id="UP000007881">
    <property type="component" value="Chromosome"/>
</dbReference>
<feature type="transmembrane region" description="Helical" evidence="10">
    <location>
        <begin position="101"/>
        <end position="124"/>
    </location>
</feature>
<dbReference type="HOGENOM" id="CLU_005912_9_2_0"/>
<evidence type="ECO:0000256" key="9">
    <source>
        <dbReference type="ARBA" id="ARBA00023136"/>
    </source>
</evidence>
<dbReference type="AlphaFoldDB" id="I0IIM5"/>
<comment type="subcellular location">
    <subcellularLocation>
        <location evidence="1">Cell membrane</location>
        <topology evidence="1">Multi-pass membrane protein</topology>
    </subcellularLocation>
</comment>
<dbReference type="SUPFAM" id="SSF116726">
    <property type="entry name" value="TrkA C-terminal domain-like"/>
    <property type="match status" value="1"/>
</dbReference>
<sequence length="501" mass="51981">MPTLPALALAEPLPTALLLAVVGVLLVTATLFSRAVDRLGVPVVLLFLVLGVLAGSETVGFLAFDDHLLAMRLGTLALILILFDGGLNTRFGEVRSAAPPALVLATVGVLLTAGLVAVAARLLGLEWPQALLLGAVVSSTDAAAVFSILRGGGIRLPPKLGGTLELESCLNDPVAVLLTTALVATLGMTGGDSDFSPWSLLVSIPLQLGIGSVVGLAIGWGGRWLLLRATLTTVGLYPTITLAFALVAFGAATLLGGSGFLAVFLAALVLGNGPLPYRNGLVRVHDAVAWLSQIAMFLMLGLLVKPSTLWGVALPGLALGLFLAFVARPLAVAACLAPFRFSRVWTVYAGWTGLRGAVPIVLATFPKIAGVPGADGLFSLVFFMVLTSSLVPGATIRWATRKLGLMAAQKPTPAAVLEVNAAFELEGELVSFHIHDEVAVCGAKLKDLSLPNDAAVTLIVRGRQLIPAKGPVTLRHGDHAYVIFQEQDRGLIELLFGAPEG</sequence>
<dbReference type="GO" id="GO:0006813">
    <property type="term" value="P:potassium ion transport"/>
    <property type="evidence" value="ECO:0007669"/>
    <property type="project" value="UniProtKB-KW"/>
</dbReference>
<dbReference type="PANTHER" id="PTHR32507">
    <property type="entry name" value="NA(+)/H(+) ANTIPORTER 1"/>
    <property type="match status" value="1"/>
</dbReference>
<dbReference type="InterPro" id="IPR006037">
    <property type="entry name" value="RCK_C"/>
</dbReference>
<feature type="transmembrane region" description="Helical" evidence="10">
    <location>
        <begin position="195"/>
        <end position="218"/>
    </location>
</feature>
<feature type="transmembrane region" description="Helical" evidence="10">
    <location>
        <begin position="287"/>
        <end position="304"/>
    </location>
</feature>
<feature type="transmembrane region" description="Helical" evidence="10">
    <location>
        <begin position="377"/>
        <end position="400"/>
    </location>
</feature>
<keyword evidence="5" id="KW-0630">Potassium</keyword>
<feature type="transmembrane region" description="Helical" evidence="10">
    <location>
        <begin position="170"/>
        <end position="189"/>
    </location>
</feature>
<keyword evidence="2" id="KW-0813">Transport</keyword>
<feature type="transmembrane region" description="Helical" evidence="10">
    <location>
        <begin position="316"/>
        <end position="337"/>
    </location>
</feature>
<dbReference type="InterPro" id="IPR036721">
    <property type="entry name" value="RCK_C_sf"/>
</dbReference>
<dbReference type="GO" id="GO:1902600">
    <property type="term" value="P:proton transmembrane transport"/>
    <property type="evidence" value="ECO:0007669"/>
    <property type="project" value="InterPro"/>
</dbReference>
<keyword evidence="13" id="KW-1185">Reference proteome</keyword>
<evidence type="ECO:0000256" key="10">
    <source>
        <dbReference type="SAM" id="Phobius"/>
    </source>
</evidence>
<dbReference type="Gene3D" id="3.30.70.1450">
    <property type="entry name" value="Regulator of K+ conductance, C-terminal domain"/>
    <property type="match status" value="1"/>
</dbReference>
<evidence type="ECO:0000313" key="12">
    <source>
        <dbReference type="EMBL" id="BAM05113.1"/>
    </source>
</evidence>
<feature type="transmembrane region" description="Helical" evidence="10">
    <location>
        <begin position="69"/>
        <end position="89"/>
    </location>
</feature>
<dbReference type="EMBL" id="AP012338">
    <property type="protein sequence ID" value="BAM05113.1"/>
    <property type="molecule type" value="Genomic_DNA"/>
</dbReference>
<dbReference type="eggNOG" id="COG3263">
    <property type="taxonomic scope" value="Bacteria"/>
</dbReference>
<keyword evidence="9 10" id="KW-0472">Membrane</keyword>
<feature type="transmembrane region" description="Helical" evidence="10">
    <location>
        <begin position="344"/>
        <end position="365"/>
    </location>
</feature>
<reference evidence="12 13" key="1">
    <citation type="submission" date="2012-02" db="EMBL/GenBank/DDBJ databases">
        <title>Complete genome sequence of Phycisphaera mikurensis NBRC 102666.</title>
        <authorList>
            <person name="Ankai A."/>
            <person name="Hosoyama A."/>
            <person name="Terui Y."/>
            <person name="Sekine M."/>
            <person name="Fukai R."/>
            <person name="Kato Y."/>
            <person name="Nakamura S."/>
            <person name="Yamada-Narita S."/>
            <person name="Kawakoshi A."/>
            <person name="Fukunaga Y."/>
            <person name="Yamazaki S."/>
            <person name="Fujita N."/>
        </authorList>
    </citation>
    <scope>NUCLEOTIDE SEQUENCE [LARGE SCALE GENOMIC DNA]</scope>
    <source>
        <strain evidence="13">NBRC 102666 / KCTC 22515 / FYK2301M01</strain>
    </source>
</reference>
<proteinExistence type="predicted"/>
<evidence type="ECO:0000256" key="6">
    <source>
        <dbReference type="ARBA" id="ARBA00022692"/>
    </source>
</evidence>
<dbReference type="GO" id="GO:0008324">
    <property type="term" value="F:monoatomic cation transmembrane transporter activity"/>
    <property type="evidence" value="ECO:0007669"/>
    <property type="project" value="InterPro"/>
</dbReference>
<keyword evidence="5" id="KW-0633">Potassium transport</keyword>
<organism evidence="12 13">
    <name type="scientific">Phycisphaera mikurensis (strain NBRC 102666 / KCTC 22515 / FYK2301M01)</name>
    <dbReference type="NCBI Taxonomy" id="1142394"/>
    <lineage>
        <taxon>Bacteria</taxon>
        <taxon>Pseudomonadati</taxon>
        <taxon>Planctomycetota</taxon>
        <taxon>Phycisphaerae</taxon>
        <taxon>Phycisphaerales</taxon>
        <taxon>Phycisphaeraceae</taxon>
        <taxon>Phycisphaera</taxon>
    </lineage>
</organism>